<evidence type="ECO:0000256" key="5">
    <source>
        <dbReference type="ARBA" id="ARBA00023004"/>
    </source>
</evidence>
<dbReference type="GO" id="GO:0046872">
    <property type="term" value="F:metal ion binding"/>
    <property type="evidence" value="ECO:0007669"/>
    <property type="project" value="UniProtKB-KW"/>
</dbReference>
<comment type="caution">
    <text evidence="9">The sequence shown here is derived from an EMBL/GenBank/DDBJ whole genome shotgun (WGS) entry which is preliminary data.</text>
</comment>
<keyword evidence="5" id="KW-0408">Iron</keyword>
<dbReference type="SUPFAM" id="SSF63380">
    <property type="entry name" value="Riboflavin synthase domain-like"/>
    <property type="match status" value="1"/>
</dbReference>
<evidence type="ECO:0000259" key="8">
    <source>
        <dbReference type="PROSITE" id="PS51384"/>
    </source>
</evidence>
<dbReference type="PANTHER" id="PTHR47354">
    <property type="entry name" value="NADH OXIDOREDUCTASE HCR"/>
    <property type="match status" value="1"/>
</dbReference>
<keyword evidence="2" id="KW-0001">2Fe-2S</keyword>
<organism evidence="9 10">
    <name type="scientific">Aminobacter aganoensis</name>
    <dbReference type="NCBI Taxonomy" id="83264"/>
    <lineage>
        <taxon>Bacteria</taxon>
        <taxon>Pseudomonadati</taxon>
        <taxon>Pseudomonadota</taxon>
        <taxon>Alphaproteobacteria</taxon>
        <taxon>Hyphomicrobiales</taxon>
        <taxon>Phyllobacteriaceae</taxon>
        <taxon>Aminobacter</taxon>
    </lineage>
</organism>
<dbReference type="EMBL" id="JACHOU010000012">
    <property type="protein sequence ID" value="MBB6356288.1"/>
    <property type="molecule type" value="Genomic_DNA"/>
</dbReference>
<accession>A0A7X0FB72</accession>
<keyword evidence="10" id="KW-1185">Reference proteome</keyword>
<feature type="domain" description="2Fe-2S ferredoxin-type" evidence="7">
    <location>
        <begin position="235"/>
        <end position="318"/>
    </location>
</feature>
<keyword evidence="9" id="KW-0808">Transferase</keyword>
<dbReference type="PANTHER" id="PTHR47354:SF1">
    <property type="entry name" value="CARNITINE MONOOXYGENASE REDUCTASE SUBUNIT"/>
    <property type="match status" value="1"/>
</dbReference>
<dbReference type="Pfam" id="PF00111">
    <property type="entry name" value="Fer2"/>
    <property type="match status" value="1"/>
</dbReference>
<dbReference type="Gene3D" id="3.40.50.80">
    <property type="entry name" value="Nucleotide-binding domain of ferredoxin-NADP reductase (FNR) module"/>
    <property type="match status" value="1"/>
</dbReference>
<dbReference type="GO" id="GO:0032259">
    <property type="term" value="P:methylation"/>
    <property type="evidence" value="ECO:0007669"/>
    <property type="project" value="UniProtKB-KW"/>
</dbReference>
<dbReference type="PROSITE" id="PS00197">
    <property type="entry name" value="2FE2S_FER_1"/>
    <property type="match status" value="1"/>
</dbReference>
<dbReference type="CDD" id="cd06185">
    <property type="entry name" value="PDR_like"/>
    <property type="match status" value="1"/>
</dbReference>
<dbReference type="InterPro" id="IPR050415">
    <property type="entry name" value="MRET"/>
</dbReference>
<keyword evidence="9" id="KW-0489">Methyltransferase</keyword>
<name>A0A7X0FB72_9HYPH</name>
<dbReference type="InterPro" id="IPR012675">
    <property type="entry name" value="Beta-grasp_dom_sf"/>
</dbReference>
<proteinExistence type="predicted"/>
<evidence type="ECO:0000256" key="1">
    <source>
        <dbReference type="ARBA" id="ARBA00022630"/>
    </source>
</evidence>
<dbReference type="PRINTS" id="PR00409">
    <property type="entry name" value="PHDIOXRDTASE"/>
</dbReference>
<keyword evidence="6" id="KW-0411">Iron-sulfur</keyword>
<sequence length="318" mass="34232">MLSRPEILLQVAEIKALTPRVAAYRLVSPHGERLPAWNAGAHLNFRLPSGRTRCYSLCGDPANKAEYWVAVQREENGEGGSLEAADTFARGVVVRADPPRNGFPLGGEARHHVLIAGGIGITPIIAMIHHLRRTRASYFVHVCARSLKEVAFRDLIQAEAAVGRAALHLDGNDPARRPDLPALVGAPAEGTHVYACGPASLLKAFARATESWPQERVHVESFAPESRQTEGDQPLDVTIASTGKAIHVPVGTTLLAALKAAGHDIATSCRQGICGSCMVPYLDGEPDHRDQALSDDERREFLTVCCSRALTPSLTLDL</sequence>
<evidence type="ECO:0000256" key="6">
    <source>
        <dbReference type="ARBA" id="ARBA00023014"/>
    </source>
</evidence>
<dbReference type="GO" id="GO:0018489">
    <property type="term" value="F:vanillate monooxygenase activity"/>
    <property type="evidence" value="ECO:0007669"/>
    <property type="project" value="UniProtKB-EC"/>
</dbReference>
<dbReference type="AlphaFoldDB" id="A0A7X0FB72"/>
<dbReference type="Proteomes" id="UP000536262">
    <property type="component" value="Unassembled WGS sequence"/>
</dbReference>
<keyword evidence="3" id="KW-0479">Metal-binding</keyword>
<dbReference type="InterPro" id="IPR039261">
    <property type="entry name" value="FNR_nucleotide-bd"/>
</dbReference>
<reference evidence="9 10" key="1">
    <citation type="submission" date="2020-08" db="EMBL/GenBank/DDBJ databases">
        <title>Genomic Encyclopedia of Type Strains, Phase IV (KMG-IV): sequencing the most valuable type-strain genomes for metagenomic binning, comparative biology and taxonomic classification.</title>
        <authorList>
            <person name="Goeker M."/>
        </authorList>
    </citation>
    <scope>NUCLEOTIDE SEQUENCE [LARGE SCALE GENOMIC DNA]</scope>
    <source>
        <strain evidence="9 10">DSM 7051</strain>
    </source>
</reference>
<dbReference type="Gene3D" id="2.40.30.10">
    <property type="entry name" value="Translation factors"/>
    <property type="match status" value="1"/>
</dbReference>
<dbReference type="SUPFAM" id="SSF54292">
    <property type="entry name" value="2Fe-2S ferredoxin-like"/>
    <property type="match status" value="1"/>
</dbReference>
<dbReference type="EC" id="1.14.13.82" evidence="9"/>
<evidence type="ECO:0000313" key="10">
    <source>
        <dbReference type="Proteomes" id="UP000536262"/>
    </source>
</evidence>
<dbReference type="PROSITE" id="PS51384">
    <property type="entry name" value="FAD_FR"/>
    <property type="match status" value="1"/>
</dbReference>
<dbReference type="Gene3D" id="3.10.20.30">
    <property type="match status" value="1"/>
</dbReference>
<dbReference type="InterPro" id="IPR006058">
    <property type="entry name" value="2Fe2S_fd_BS"/>
</dbReference>
<keyword evidence="1" id="KW-0285">Flavoprotein</keyword>
<dbReference type="InterPro" id="IPR001041">
    <property type="entry name" value="2Fe-2S_ferredoxin-type"/>
</dbReference>
<keyword evidence="4 9" id="KW-0560">Oxidoreductase</keyword>
<protein>
    <submittedName>
        <fullName evidence="9">Vanillate O-demethylase ferredoxin subunit</fullName>
        <ecNumber evidence="9">1.14.13.82</ecNumber>
    </submittedName>
</protein>
<evidence type="ECO:0000256" key="2">
    <source>
        <dbReference type="ARBA" id="ARBA00022714"/>
    </source>
</evidence>
<evidence type="ECO:0000256" key="4">
    <source>
        <dbReference type="ARBA" id="ARBA00023002"/>
    </source>
</evidence>
<evidence type="ECO:0000313" key="9">
    <source>
        <dbReference type="EMBL" id="MBB6356288.1"/>
    </source>
</evidence>
<dbReference type="InterPro" id="IPR036010">
    <property type="entry name" value="2Fe-2S_ferredoxin-like_sf"/>
</dbReference>
<evidence type="ECO:0000256" key="3">
    <source>
        <dbReference type="ARBA" id="ARBA00022723"/>
    </source>
</evidence>
<dbReference type="InterPro" id="IPR017927">
    <property type="entry name" value="FAD-bd_FR_type"/>
</dbReference>
<evidence type="ECO:0000259" key="7">
    <source>
        <dbReference type="PROSITE" id="PS51085"/>
    </source>
</evidence>
<gene>
    <name evidence="9" type="ORF">GGR00_004096</name>
</gene>
<dbReference type="PROSITE" id="PS51085">
    <property type="entry name" value="2FE2S_FER_2"/>
    <property type="match status" value="1"/>
</dbReference>
<dbReference type="RefSeq" id="WP_184700617.1">
    <property type="nucleotide sequence ID" value="NZ_BAABEG010000002.1"/>
</dbReference>
<dbReference type="CDD" id="cd00207">
    <property type="entry name" value="fer2"/>
    <property type="match status" value="1"/>
</dbReference>
<dbReference type="GO" id="GO:0051537">
    <property type="term" value="F:2 iron, 2 sulfur cluster binding"/>
    <property type="evidence" value="ECO:0007669"/>
    <property type="project" value="UniProtKB-KW"/>
</dbReference>
<dbReference type="SUPFAM" id="SSF52343">
    <property type="entry name" value="Ferredoxin reductase-like, C-terminal NADP-linked domain"/>
    <property type="match status" value="1"/>
</dbReference>
<dbReference type="GO" id="GO:0008168">
    <property type="term" value="F:methyltransferase activity"/>
    <property type="evidence" value="ECO:0007669"/>
    <property type="project" value="UniProtKB-KW"/>
</dbReference>
<feature type="domain" description="FAD-binding FR-type" evidence="8">
    <location>
        <begin position="4"/>
        <end position="106"/>
    </location>
</feature>
<dbReference type="InterPro" id="IPR017938">
    <property type="entry name" value="Riboflavin_synthase-like_b-brl"/>
</dbReference>